<name>A0AAF1BFF9_9TREE</name>
<keyword evidence="2" id="KW-1185">Reference proteome</keyword>
<sequence length="272" mass="31249">MTGQAPQPLQPPQYVVCHGNTTRKLRTLADWGEWYIGLEALLLTLNAPNHLSAPEPYRETNYDRHIWFYQPRGEKCGDRPPEGDQIAKGYGLCGSPPREPPVVDRERWMAWARKERLVRAALLTTVDSALLLKAAYTTLWSSYDIVTAVSAILFGPSSYEARVDNRRRLLLLHLDHFHHIKRHFLEFEELAPKADILPWDKVAIFRRGLVDCSIRAKIDELCESTPGVRLDWDKFARMYKAATRAIISEEMDIKPEDWTDDFFDVPADDTAS</sequence>
<evidence type="ECO:0000313" key="1">
    <source>
        <dbReference type="EMBL" id="WOO78011.1"/>
    </source>
</evidence>
<evidence type="ECO:0000313" key="2">
    <source>
        <dbReference type="Proteomes" id="UP000827549"/>
    </source>
</evidence>
<dbReference type="RefSeq" id="XP_062624043.1">
    <property type="nucleotide sequence ID" value="XM_062768059.1"/>
</dbReference>
<dbReference type="GeneID" id="87804820"/>
<proteinExistence type="predicted"/>
<dbReference type="EMBL" id="CP086714">
    <property type="protein sequence ID" value="WOO78011.1"/>
    <property type="molecule type" value="Genomic_DNA"/>
</dbReference>
<organism evidence="1 2">
    <name type="scientific">Vanrija pseudolonga</name>
    <dbReference type="NCBI Taxonomy" id="143232"/>
    <lineage>
        <taxon>Eukaryota</taxon>
        <taxon>Fungi</taxon>
        <taxon>Dikarya</taxon>
        <taxon>Basidiomycota</taxon>
        <taxon>Agaricomycotina</taxon>
        <taxon>Tremellomycetes</taxon>
        <taxon>Trichosporonales</taxon>
        <taxon>Trichosporonaceae</taxon>
        <taxon>Vanrija</taxon>
    </lineage>
</organism>
<dbReference type="Proteomes" id="UP000827549">
    <property type="component" value="Chromosome 1"/>
</dbReference>
<gene>
    <name evidence="1" type="ORF">LOC62_01G001565</name>
</gene>
<protein>
    <submittedName>
        <fullName evidence="1">Uncharacterized protein</fullName>
    </submittedName>
</protein>
<reference evidence="1" key="1">
    <citation type="submission" date="2023-10" db="EMBL/GenBank/DDBJ databases">
        <authorList>
            <person name="Noh H."/>
        </authorList>
    </citation>
    <scope>NUCLEOTIDE SEQUENCE</scope>
    <source>
        <strain evidence="1">DUCC4014</strain>
    </source>
</reference>
<dbReference type="AlphaFoldDB" id="A0AAF1BFF9"/>
<accession>A0AAF1BFF9</accession>